<evidence type="ECO:0000313" key="2">
    <source>
        <dbReference type="EMBL" id="HIX71754.1"/>
    </source>
</evidence>
<dbReference type="AlphaFoldDB" id="A0A9D1X2L7"/>
<proteinExistence type="predicted"/>
<comment type="caution">
    <text evidence="2">The sequence shown here is derived from an EMBL/GenBank/DDBJ whole genome shotgun (WGS) entry which is preliminary data.</text>
</comment>
<gene>
    <name evidence="2" type="ORF">H9849_01900</name>
</gene>
<evidence type="ECO:0000313" key="3">
    <source>
        <dbReference type="Proteomes" id="UP000886805"/>
    </source>
</evidence>
<dbReference type="InterPro" id="IPR011249">
    <property type="entry name" value="Metalloenz_LuxS/M16"/>
</dbReference>
<dbReference type="SMART" id="SM01264">
    <property type="entry name" value="M16C_associated"/>
    <property type="match status" value="1"/>
</dbReference>
<dbReference type="InterPro" id="IPR055130">
    <property type="entry name" value="PreP_C"/>
</dbReference>
<dbReference type="Pfam" id="PF08367">
    <property type="entry name" value="M16C_assoc"/>
    <property type="match status" value="1"/>
</dbReference>
<dbReference type="PANTHER" id="PTHR43016">
    <property type="entry name" value="PRESEQUENCE PROTEASE"/>
    <property type="match status" value="1"/>
</dbReference>
<reference evidence="2" key="1">
    <citation type="journal article" date="2021" name="PeerJ">
        <title>Extensive microbial diversity within the chicken gut microbiome revealed by metagenomics and culture.</title>
        <authorList>
            <person name="Gilroy R."/>
            <person name="Ravi A."/>
            <person name="Getino M."/>
            <person name="Pursley I."/>
            <person name="Horton D.L."/>
            <person name="Alikhan N.F."/>
            <person name="Baker D."/>
            <person name="Gharbi K."/>
            <person name="Hall N."/>
            <person name="Watson M."/>
            <person name="Adriaenssens E.M."/>
            <person name="Foster-Nyarko E."/>
            <person name="Jarju S."/>
            <person name="Secka A."/>
            <person name="Antonio M."/>
            <person name="Oren A."/>
            <person name="Chaudhuri R.R."/>
            <person name="La Ragione R."/>
            <person name="Hildebrand F."/>
            <person name="Pallen M.J."/>
        </authorList>
    </citation>
    <scope>NUCLEOTIDE SEQUENCE</scope>
    <source>
        <strain evidence="2">ChiSxjej3B15-1167</strain>
    </source>
</reference>
<dbReference type="InterPro" id="IPR007863">
    <property type="entry name" value="Peptidase_M16_C"/>
</dbReference>
<dbReference type="GO" id="GO:0004222">
    <property type="term" value="F:metalloendopeptidase activity"/>
    <property type="evidence" value="ECO:0007669"/>
    <property type="project" value="TreeGrafter"/>
</dbReference>
<dbReference type="Gene3D" id="3.30.830.10">
    <property type="entry name" value="Metalloenzyme, LuxS/M16 peptidase-like"/>
    <property type="match status" value="4"/>
</dbReference>
<dbReference type="Proteomes" id="UP000886805">
    <property type="component" value="Unassembled WGS sequence"/>
</dbReference>
<dbReference type="GO" id="GO:0016485">
    <property type="term" value="P:protein processing"/>
    <property type="evidence" value="ECO:0007669"/>
    <property type="project" value="TreeGrafter"/>
</dbReference>
<dbReference type="Pfam" id="PF00675">
    <property type="entry name" value="Peptidase_M16"/>
    <property type="match status" value="1"/>
</dbReference>
<dbReference type="GO" id="GO:0046872">
    <property type="term" value="F:metal ion binding"/>
    <property type="evidence" value="ECO:0007669"/>
    <property type="project" value="InterPro"/>
</dbReference>
<evidence type="ECO:0000259" key="1">
    <source>
        <dbReference type="SMART" id="SM01264"/>
    </source>
</evidence>
<name>A0A9D1X2L7_9FIRM</name>
<sequence length="973" mass="111186">MLNISDLKGYVLVERKKIEELDGEGYVLCHKKSGARVLLIDNEDTNKVFSIAFRTPPSDDTGVAHILEHSVLCGSDKFPSKDPFVELAKGSLNTFLNAMTYPDKTVYPIASCNDKDYHNLMHVYLDAVFYPNIYKQDEILKQEGWHYELDSAEGELKFNGVVYNEMKGVFSSADDLLQRKIQAALLKDTPYFYESGGDPDVIPELTRENFLNFHRRYYHPSNSYIYLYGNVDYAKELAFIDEEYLSHFDKKEIHSEIALQKAFVEPVTVKDTYPVSEEDGEDEGIYLSYNVVTGKSSDNEDMLALQILDYVLFSMPGAPVRKALIDAGIGKDVDSYLDAGIQQPVFSVIVKNVSQGREEAFLKVLTEALSEQVEKGLNKKAVYSAINNFEFKYREASFGRYPKGLIYGLNFLNTWLYNDGHALDLADTLTPLAELKKKVETGYFEGLVKKYLLDNPHKAFVNLYPEQGKNERAEAELKRQLAHIKGTLDKKQLYFLTEQTRKLKEFQETPSTQEELLKIPLLELSDITKEALPYKNRETTIGDIPAVIHDYHTNGIVYLDFSFDSSELPKELIPYATLLVELFRYVDTEHYSYNELATEINLKIGGIAFQTGIYPLLWKRDGYRPYFSIRMKCLGSQVSDGMALLEEILFTSKLNDEKRLKEILSELRTKMDTRIPSAGHVYAANRALSYVDPMMKYKELAEGIDFYDFVKNLDARFEEQKETLMENLFHAAQCIFRKENLIVGLTGEFRFDDLLGSHFAHFGSRLYDMPCVKAVPQMEMRKANEGFRTSSKVQYVATGGRFEKEGQEYTGALRVLKTIFSYDYLWINIRVTGGAYGCMCGFSRNGYGYLTSYRDPHLTATLEVYKNAAEYVRNFDVSDRDMTKYIIGTISAMDQPLEPSALGDRSFMGYLTGTTPEMLQREREQVLSTTQETIRSLAPYMETLMEAGTVCAIGNDKKIQEADIFDTKRNLMQ</sequence>
<dbReference type="InterPro" id="IPR011765">
    <property type="entry name" value="Pept_M16_N"/>
</dbReference>
<dbReference type="Pfam" id="PF05193">
    <property type="entry name" value="Peptidase_M16_C"/>
    <property type="match status" value="1"/>
</dbReference>
<protein>
    <submittedName>
        <fullName evidence="2">Insulinase family protein</fullName>
    </submittedName>
</protein>
<dbReference type="FunFam" id="3.30.830.10:FF:000034">
    <property type="entry name" value="presequence protease 1, chloroplastic/mitochondrial"/>
    <property type="match status" value="1"/>
</dbReference>
<dbReference type="Pfam" id="PF22516">
    <property type="entry name" value="PreP_C"/>
    <property type="match status" value="1"/>
</dbReference>
<dbReference type="SUPFAM" id="SSF63411">
    <property type="entry name" value="LuxS/MPP-like metallohydrolase"/>
    <property type="match status" value="4"/>
</dbReference>
<dbReference type="EMBL" id="DXEQ01000053">
    <property type="protein sequence ID" value="HIX71754.1"/>
    <property type="molecule type" value="Genomic_DNA"/>
</dbReference>
<dbReference type="PANTHER" id="PTHR43016:SF13">
    <property type="entry name" value="PRESEQUENCE PROTEASE, MITOCHONDRIAL"/>
    <property type="match status" value="1"/>
</dbReference>
<feature type="domain" description="Peptidase M16C associated" evidence="1">
    <location>
        <begin position="463"/>
        <end position="713"/>
    </location>
</feature>
<organism evidence="2 3">
    <name type="scientific">Candidatus Anaerobutyricum stercoripullorum</name>
    <dbReference type="NCBI Taxonomy" id="2838456"/>
    <lineage>
        <taxon>Bacteria</taxon>
        <taxon>Bacillati</taxon>
        <taxon>Bacillota</taxon>
        <taxon>Clostridia</taxon>
        <taxon>Lachnospirales</taxon>
        <taxon>Lachnospiraceae</taxon>
        <taxon>Anaerobutyricum</taxon>
    </lineage>
</organism>
<dbReference type="InterPro" id="IPR013578">
    <property type="entry name" value="Peptidase_M16C_assoc"/>
</dbReference>
<accession>A0A9D1X2L7</accession>
<reference evidence="2" key="2">
    <citation type="submission" date="2021-04" db="EMBL/GenBank/DDBJ databases">
        <authorList>
            <person name="Gilroy R."/>
        </authorList>
    </citation>
    <scope>NUCLEOTIDE SEQUENCE</scope>
    <source>
        <strain evidence="2">ChiSxjej3B15-1167</strain>
    </source>
</reference>